<dbReference type="AlphaFoldDB" id="A0A848HHA8"/>
<sequence>MKYRRAKYMAQLQASQRQSIDLVTQSIAKRSSITRSQMEEPDESTVGERAADAVATFGGSWTFIIVFGLVLAAWVGTNSFLLAKNGHKAFDPYPYILLNLFLSMLASVQAPLILMSQNRQSTIDRENVQNDYEVNLKAELEIMALHEKVDALAEQHKEQLRLLQQLTATTASA</sequence>
<keyword evidence="4" id="KW-1185">Reference proteome</keyword>
<organism evidence="3 4">
    <name type="scientific">Massilia polaris</name>
    <dbReference type="NCBI Taxonomy" id="2728846"/>
    <lineage>
        <taxon>Bacteria</taxon>
        <taxon>Pseudomonadati</taxon>
        <taxon>Pseudomonadota</taxon>
        <taxon>Betaproteobacteria</taxon>
        <taxon>Burkholderiales</taxon>
        <taxon>Oxalobacteraceae</taxon>
        <taxon>Telluria group</taxon>
        <taxon>Massilia</taxon>
    </lineage>
</organism>
<evidence type="ECO:0000256" key="2">
    <source>
        <dbReference type="SAM" id="Phobius"/>
    </source>
</evidence>
<dbReference type="Proteomes" id="UP000583752">
    <property type="component" value="Unassembled WGS sequence"/>
</dbReference>
<dbReference type="Pfam" id="PF06210">
    <property type="entry name" value="DUF1003"/>
    <property type="match status" value="1"/>
</dbReference>
<keyword evidence="2" id="KW-0812">Transmembrane</keyword>
<evidence type="ECO:0000313" key="3">
    <source>
        <dbReference type="EMBL" id="NML60614.1"/>
    </source>
</evidence>
<dbReference type="RefSeq" id="WP_169464298.1">
    <property type="nucleotide sequence ID" value="NZ_JABBGG010000002.1"/>
</dbReference>
<name>A0A848HHA8_9BURK</name>
<dbReference type="PANTHER" id="PTHR41386">
    <property type="entry name" value="INTEGRAL MEMBRANE PROTEIN-RELATED"/>
    <property type="match status" value="1"/>
</dbReference>
<dbReference type="EMBL" id="JABBGG010000002">
    <property type="protein sequence ID" value="NML60614.1"/>
    <property type="molecule type" value="Genomic_DNA"/>
</dbReference>
<feature type="coiled-coil region" evidence="1">
    <location>
        <begin position="135"/>
        <end position="169"/>
    </location>
</feature>
<keyword evidence="2" id="KW-0472">Membrane</keyword>
<dbReference type="PANTHER" id="PTHR41386:SF1">
    <property type="entry name" value="MEMBRANE PROTEIN"/>
    <property type="match status" value="1"/>
</dbReference>
<evidence type="ECO:0000256" key="1">
    <source>
        <dbReference type="SAM" id="Coils"/>
    </source>
</evidence>
<dbReference type="InterPro" id="IPR010406">
    <property type="entry name" value="DUF1003"/>
</dbReference>
<proteinExistence type="predicted"/>
<keyword evidence="1" id="KW-0175">Coiled coil</keyword>
<comment type="caution">
    <text evidence="3">The sequence shown here is derived from an EMBL/GenBank/DDBJ whole genome shotgun (WGS) entry which is preliminary data.</text>
</comment>
<evidence type="ECO:0000313" key="4">
    <source>
        <dbReference type="Proteomes" id="UP000583752"/>
    </source>
</evidence>
<gene>
    <name evidence="3" type="ORF">HHL21_05820</name>
</gene>
<protein>
    <submittedName>
        <fullName evidence="3">DUF1003 domain-containing protein</fullName>
    </submittedName>
</protein>
<reference evidence="3 4" key="1">
    <citation type="submission" date="2020-04" db="EMBL/GenBank/DDBJ databases">
        <title>Massilia sp. RP-1-19 isolated from soil.</title>
        <authorList>
            <person name="Dahal R.H."/>
        </authorList>
    </citation>
    <scope>NUCLEOTIDE SEQUENCE [LARGE SCALE GENOMIC DNA]</scope>
    <source>
        <strain evidence="3 4">RP-1-19</strain>
    </source>
</reference>
<feature type="transmembrane region" description="Helical" evidence="2">
    <location>
        <begin position="95"/>
        <end position="115"/>
    </location>
</feature>
<accession>A0A848HHA8</accession>
<keyword evidence="2" id="KW-1133">Transmembrane helix</keyword>
<feature type="transmembrane region" description="Helical" evidence="2">
    <location>
        <begin position="53"/>
        <end position="75"/>
    </location>
</feature>